<evidence type="ECO:0000256" key="9">
    <source>
        <dbReference type="ARBA" id="ARBA00022679"/>
    </source>
</evidence>
<name>A0A2R6BCT3_9ARCH</name>
<dbReference type="InterPro" id="IPR001544">
    <property type="entry name" value="Aminotrans_IV"/>
</dbReference>
<dbReference type="GO" id="GO:0052655">
    <property type="term" value="F:L-valine-2-oxoglutarate transaminase activity"/>
    <property type="evidence" value="ECO:0007669"/>
    <property type="project" value="RHEA"/>
</dbReference>
<evidence type="ECO:0000313" key="17">
    <source>
        <dbReference type="EMBL" id="PSN96473.1"/>
    </source>
</evidence>
<evidence type="ECO:0000256" key="8">
    <source>
        <dbReference type="ARBA" id="ARBA00022605"/>
    </source>
</evidence>
<dbReference type="InterPro" id="IPR036038">
    <property type="entry name" value="Aminotransferase-like"/>
</dbReference>
<dbReference type="EC" id="2.6.1.42" evidence="16"/>
<evidence type="ECO:0000256" key="7">
    <source>
        <dbReference type="ARBA" id="ARBA00022576"/>
    </source>
</evidence>
<dbReference type="CDD" id="cd01557">
    <property type="entry name" value="BCAT_beta_family"/>
    <property type="match status" value="1"/>
</dbReference>
<comment type="pathway">
    <text evidence="4 16">Amino-acid biosynthesis; L-valine biosynthesis; L-valine from pyruvate: step 4/4.</text>
</comment>
<dbReference type="GO" id="GO:0052654">
    <property type="term" value="F:L-leucine-2-oxoglutarate transaminase activity"/>
    <property type="evidence" value="ECO:0007669"/>
    <property type="project" value="RHEA"/>
</dbReference>
<reference evidence="17 18" key="1">
    <citation type="submission" date="2017-04" db="EMBL/GenBank/DDBJ databases">
        <title>Novel microbial lineages endemic to geothermal iron-oxide mats fill important gaps in the evolutionary history of Archaea.</title>
        <authorList>
            <person name="Jay Z.J."/>
            <person name="Beam J.P."/>
            <person name="Dlakic M."/>
            <person name="Rusch D.B."/>
            <person name="Kozubal M.A."/>
            <person name="Inskeep W.P."/>
        </authorList>
    </citation>
    <scope>NUCLEOTIDE SEQUENCE [LARGE SCALE GENOMIC DNA]</scope>
    <source>
        <strain evidence="17">ECH_B_2</strain>
    </source>
</reference>
<evidence type="ECO:0000256" key="12">
    <source>
        <dbReference type="ARBA" id="ARBA00048212"/>
    </source>
</evidence>
<protein>
    <recommendedName>
        <fullName evidence="16">Branched-chain-amino-acid aminotransferase</fullName>
        <shortName evidence="16">BCAT</shortName>
        <ecNumber evidence="16">2.6.1.42</ecNumber>
    </recommendedName>
</protein>
<sequence length="315" mass="34992">MQPLKYAWFNGSIVPFEKASCSVLTHGLNYGTSVFEGIRAFSAGDDRKIVFRNRDHISRFRKSARMIGLNLPYDDESLYRGVEDVVRLGWIGGDVYIRPIAYVGFGGINLDFSRYKVEVAIAALSFNSYFEPGKKGLRVCVSSWRRVSGDTSLPLAKAGGNYLNSCLAKFEASRNGYDEAIFLDEHGSVSEGTGENIFLVYRDKLITPPLSSSILDGITRDTVLRIASNLGVTWHESSVSRGELYRADEVFFTGTAAGVTPIVEIDGRTVGNGEEGRYTRMIREEYDNLTRGRKVYQEDWLTWVKADGAQPVSGA</sequence>
<comment type="caution">
    <text evidence="17">The sequence shown here is derived from an EMBL/GenBank/DDBJ whole genome shotgun (WGS) entry which is preliminary data.</text>
</comment>
<dbReference type="GO" id="GO:0009099">
    <property type="term" value="P:L-valine biosynthetic process"/>
    <property type="evidence" value="ECO:0007669"/>
    <property type="project" value="UniProtKB-UniPathway"/>
</dbReference>
<dbReference type="Pfam" id="PF01063">
    <property type="entry name" value="Aminotran_4"/>
    <property type="match status" value="1"/>
</dbReference>
<evidence type="ECO:0000256" key="1">
    <source>
        <dbReference type="ARBA" id="ARBA00001933"/>
    </source>
</evidence>
<dbReference type="InterPro" id="IPR043132">
    <property type="entry name" value="BCAT-like_C"/>
</dbReference>
<comment type="pathway">
    <text evidence="3 16">Amino-acid biosynthesis; L-isoleucine biosynthesis; L-isoleucine from 2-oxobutanoate: step 4/4.</text>
</comment>
<comment type="function">
    <text evidence="2 16">Acts on leucine, isoleucine and valine.</text>
</comment>
<comment type="cofactor">
    <cofactor evidence="1 16">
        <name>pyridoxal 5'-phosphate</name>
        <dbReference type="ChEBI" id="CHEBI:597326"/>
    </cofactor>
</comment>
<dbReference type="NCBIfam" id="TIGR01122">
    <property type="entry name" value="ilvE_I"/>
    <property type="match status" value="1"/>
</dbReference>
<dbReference type="InterPro" id="IPR033939">
    <property type="entry name" value="BCAT_family"/>
</dbReference>
<evidence type="ECO:0000256" key="15">
    <source>
        <dbReference type="RuleBase" id="RU004106"/>
    </source>
</evidence>
<keyword evidence="10 16" id="KW-0663">Pyridoxal phosphate</keyword>
<dbReference type="SUPFAM" id="SSF56752">
    <property type="entry name" value="D-aminoacid aminotransferase-like PLP-dependent enzymes"/>
    <property type="match status" value="1"/>
</dbReference>
<comment type="similarity">
    <text evidence="6 15">Belongs to the class-IV pyridoxal-phosphate-dependent aminotransferase family.</text>
</comment>
<evidence type="ECO:0000256" key="4">
    <source>
        <dbReference type="ARBA" id="ARBA00004931"/>
    </source>
</evidence>
<dbReference type="InterPro" id="IPR050571">
    <property type="entry name" value="Class-IV_PLP-Dep_Aminotrnsfr"/>
</dbReference>
<evidence type="ECO:0000256" key="11">
    <source>
        <dbReference type="ARBA" id="ARBA00023304"/>
    </source>
</evidence>
<keyword evidence="7 16" id="KW-0032">Aminotransferase</keyword>
<evidence type="ECO:0000256" key="3">
    <source>
        <dbReference type="ARBA" id="ARBA00004824"/>
    </source>
</evidence>
<accession>A0A2R6BCT3</accession>
<proteinExistence type="inferred from homology"/>
<evidence type="ECO:0000313" key="18">
    <source>
        <dbReference type="Proteomes" id="UP000241284"/>
    </source>
</evidence>
<comment type="pathway">
    <text evidence="5 16">Amino-acid biosynthesis; L-leucine biosynthesis; L-leucine from 3-methyl-2-oxobutanoate: step 4/4.</text>
</comment>
<dbReference type="PANTHER" id="PTHR42743:SF11">
    <property type="entry name" value="AMINODEOXYCHORISMATE LYASE"/>
    <property type="match status" value="1"/>
</dbReference>
<comment type="catalytic activity">
    <reaction evidence="12 16">
        <text>L-valine + 2-oxoglutarate = 3-methyl-2-oxobutanoate + L-glutamate</text>
        <dbReference type="Rhea" id="RHEA:24813"/>
        <dbReference type="ChEBI" id="CHEBI:11851"/>
        <dbReference type="ChEBI" id="CHEBI:16810"/>
        <dbReference type="ChEBI" id="CHEBI:29985"/>
        <dbReference type="ChEBI" id="CHEBI:57762"/>
        <dbReference type="EC" id="2.6.1.42"/>
    </reaction>
</comment>
<dbReference type="InterPro" id="IPR005785">
    <property type="entry name" value="B_amino_transI"/>
</dbReference>
<dbReference type="InterPro" id="IPR018300">
    <property type="entry name" value="Aminotrans_IV_CS"/>
</dbReference>
<dbReference type="UniPathway" id="UPA00049">
    <property type="reaction ID" value="UER00062"/>
</dbReference>
<dbReference type="EMBL" id="NEXH01000002">
    <property type="protein sequence ID" value="PSN96473.1"/>
    <property type="molecule type" value="Genomic_DNA"/>
</dbReference>
<dbReference type="UniPathway" id="UPA00048">
    <property type="reaction ID" value="UER00073"/>
</dbReference>
<gene>
    <name evidence="16" type="primary">ilvE</name>
    <name evidence="17" type="ORF">B9Q06_02250</name>
</gene>
<evidence type="ECO:0000256" key="16">
    <source>
        <dbReference type="RuleBase" id="RU364094"/>
    </source>
</evidence>
<dbReference type="Gene3D" id="3.30.470.10">
    <property type="match status" value="1"/>
</dbReference>
<dbReference type="GO" id="GO:0052656">
    <property type="term" value="F:L-isoleucine-2-oxoglutarate transaminase activity"/>
    <property type="evidence" value="ECO:0007669"/>
    <property type="project" value="RHEA"/>
</dbReference>
<dbReference type="NCBIfam" id="NF005146">
    <property type="entry name" value="PRK06606.1"/>
    <property type="match status" value="1"/>
</dbReference>
<evidence type="ECO:0000256" key="10">
    <source>
        <dbReference type="ARBA" id="ARBA00022898"/>
    </source>
</evidence>
<dbReference type="InterPro" id="IPR043131">
    <property type="entry name" value="BCAT-like_N"/>
</dbReference>
<dbReference type="GO" id="GO:0009097">
    <property type="term" value="P:isoleucine biosynthetic process"/>
    <property type="evidence" value="ECO:0007669"/>
    <property type="project" value="UniProtKB-UniPathway"/>
</dbReference>
<dbReference type="Gene3D" id="3.20.10.10">
    <property type="entry name" value="D-amino Acid Aminotransferase, subunit A, domain 2"/>
    <property type="match status" value="1"/>
</dbReference>
<dbReference type="Proteomes" id="UP000241284">
    <property type="component" value="Unassembled WGS sequence"/>
</dbReference>
<keyword evidence="11 16" id="KW-0100">Branched-chain amino acid biosynthesis</keyword>
<evidence type="ECO:0000256" key="6">
    <source>
        <dbReference type="ARBA" id="ARBA00009320"/>
    </source>
</evidence>
<evidence type="ECO:0000256" key="2">
    <source>
        <dbReference type="ARBA" id="ARBA00003109"/>
    </source>
</evidence>
<comment type="catalytic activity">
    <reaction evidence="13 16">
        <text>L-isoleucine + 2-oxoglutarate = (S)-3-methyl-2-oxopentanoate + L-glutamate</text>
        <dbReference type="Rhea" id="RHEA:24801"/>
        <dbReference type="ChEBI" id="CHEBI:16810"/>
        <dbReference type="ChEBI" id="CHEBI:29985"/>
        <dbReference type="ChEBI" id="CHEBI:35146"/>
        <dbReference type="ChEBI" id="CHEBI:58045"/>
        <dbReference type="EC" id="2.6.1.42"/>
    </reaction>
</comment>
<evidence type="ECO:0000256" key="13">
    <source>
        <dbReference type="ARBA" id="ARBA00048798"/>
    </source>
</evidence>
<keyword evidence="8 16" id="KW-0028">Amino-acid biosynthesis</keyword>
<dbReference type="UniPathway" id="UPA00047">
    <property type="reaction ID" value="UER00058"/>
</dbReference>
<comment type="catalytic activity">
    <reaction evidence="14 16">
        <text>L-leucine + 2-oxoglutarate = 4-methyl-2-oxopentanoate + L-glutamate</text>
        <dbReference type="Rhea" id="RHEA:18321"/>
        <dbReference type="ChEBI" id="CHEBI:16810"/>
        <dbReference type="ChEBI" id="CHEBI:17865"/>
        <dbReference type="ChEBI" id="CHEBI:29985"/>
        <dbReference type="ChEBI" id="CHEBI:57427"/>
        <dbReference type="EC" id="2.6.1.42"/>
    </reaction>
</comment>
<dbReference type="PROSITE" id="PS00770">
    <property type="entry name" value="AA_TRANSFER_CLASS_4"/>
    <property type="match status" value="1"/>
</dbReference>
<organism evidence="17 18">
    <name type="scientific">Candidatus Marsarchaeota G2 archaeon ECH_B_2</name>
    <dbReference type="NCBI Taxonomy" id="1978160"/>
    <lineage>
        <taxon>Archaea</taxon>
        <taxon>Candidatus Marsarchaeota</taxon>
        <taxon>Candidatus Marsarchaeota group 2</taxon>
    </lineage>
</organism>
<dbReference type="AlphaFoldDB" id="A0A2R6BCT3"/>
<dbReference type="FunFam" id="3.20.10.10:FF:000002">
    <property type="entry name" value="D-alanine aminotransferase"/>
    <property type="match status" value="1"/>
</dbReference>
<evidence type="ECO:0000256" key="5">
    <source>
        <dbReference type="ARBA" id="ARBA00005072"/>
    </source>
</evidence>
<keyword evidence="9 16" id="KW-0808">Transferase</keyword>
<evidence type="ECO:0000256" key="14">
    <source>
        <dbReference type="ARBA" id="ARBA00049229"/>
    </source>
</evidence>
<dbReference type="GO" id="GO:0009098">
    <property type="term" value="P:L-leucine biosynthetic process"/>
    <property type="evidence" value="ECO:0007669"/>
    <property type="project" value="UniProtKB-UniPathway"/>
</dbReference>
<dbReference type="PANTHER" id="PTHR42743">
    <property type="entry name" value="AMINO-ACID AMINOTRANSFERASE"/>
    <property type="match status" value="1"/>
</dbReference>